<gene>
    <name evidence="1" type="ORF">BN12_280015</name>
</gene>
<dbReference type="Proteomes" id="UP000035721">
    <property type="component" value="Unassembled WGS sequence"/>
</dbReference>
<dbReference type="EMBL" id="CAJB01000201">
    <property type="protein sequence ID" value="CCH78359.1"/>
    <property type="molecule type" value="Genomic_DNA"/>
</dbReference>
<proteinExistence type="predicted"/>
<evidence type="ECO:0000313" key="1">
    <source>
        <dbReference type="EMBL" id="CCH78359.1"/>
    </source>
</evidence>
<sequence>MYSRPAPLRRDYCNIASRPHAAQESWFALRWSKKALSLARGPACQCAGWQRLRTAPCFIGAAPSGRRTTLTHAGESEVPLHGYVLGACEPTLELNQLLHLESLGQFHTAVALQLPALGGAGLSLPLMETRQALVFA</sequence>
<reference evidence="1 2" key="1">
    <citation type="journal article" date="2013" name="ISME J.">
        <title>A metabolic model for members of the genus Tetrasphaera involved in enhanced biological phosphorus removal.</title>
        <authorList>
            <person name="Kristiansen R."/>
            <person name="Nguyen H.T.T."/>
            <person name="Saunders A.M."/>
            <person name="Nielsen J.L."/>
            <person name="Wimmer R."/>
            <person name="Le V.Q."/>
            <person name="McIlroy S.J."/>
            <person name="Petrovski S."/>
            <person name="Seviour R.J."/>
            <person name="Calteau A."/>
            <person name="Nielsen K.L."/>
            <person name="Nielsen P.H."/>
        </authorList>
    </citation>
    <scope>NUCLEOTIDE SEQUENCE [LARGE SCALE GENOMIC DNA]</scope>
    <source>
        <strain evidence="1 2">T1-X7</strain>
    </source>
</reference>
<name>A0A077M2B4_9MICO</name>
<keyword evidence="2" id="KW-1185">Reference proteome</keyword>
<evidence type="ECO:0000313" key="2">
    <source>
        <dbReference type="Proteomes" id="UP000035721"/>
    </source>
</evidence>
<dbReference type="AlphaFoldDB" id="A0A077M2B4"/>
<organism evidence="1 2">
    <name type="scientific">Nostocoides japonicum T1-X7</name>
    <dbReference type="NCBI Taxonomy" id="1194083"/>
    <lineage>
        <taxon>Bacteria</taxon>
        <taxon>Bacillati</taxon>
        <taxon>Actinomycetota</taxon>
        <taxon>Actinomycetes</taxon>
        <taxon>Micrococcales</taxon>
        <taxon>Intrasporangiaceae</taxon>
        <taxon>Nostocoides</taxon>
    </lineage>
</organism>
<accession>A0A077M2B4</accession>
<protein>
    <submittedName>
        <fullName evidence="1">Uncharacterized protein</fullName>
    </submittedName>
</protein>
<comment type="caution">
    <text evidence="1">The sequence shown here is derived from an EMBL/GenBank/DDBJ whole genome shotgun (WGS) entry which is preliminary data.</text>
</comment>